<keyword evidence="2" id="KW-1185">Reference proteome</keyword>
<dbReference type="KEGG" id="vgu:HYG85_20300"/>
<dbReference type="RefSeq" id="WP_212691210.1">
    <property type="nucleotide sequence ID" value="NZ_CP058561.1"/>
</dbReference>
<organism evidence="1 2">
    <name type="scientific">Vallitalea guaymasensis</name>
    <dbReference type="NCBI Taxonomy" id="1185412"/>
    <lineage>
        <taxon>Bacteria</taxon>
        <taxon>Bacillati</taxon>
        <taxon>Bacillota</taxon>
        <taxon>Clostridia</taxon>
        <taxon>Lachnospirales</taxon>
        <taxon>Vallitaleaceae</taxon>
        <taxon>Vallitalea</taxon>
    </lineage>
</organism>
<dbReference type="Proteomes" id="UP000677305">
    <property type="component" value="Chromosome"/>
</dbReference>
<accession>A0A8J8SDW3</accession>
<evidence type="ECO:0000313" key="1">
    <source>
        <dbReference type="EMBL" id="QUH31134.1"/>
    </source>
</evidence>
<dbReference type="EMBL" id="CP058561">
    <property type="protein sequence ID" value="QUH31134.1"/>
    <property type="molecule type" value="Genomic_DNA"/>
</dbReference>
<name>A0A8J8SDW3_9FIRM</name>
<proteinExistence type="predicted"/>
<sequence length="327" mass="37483">MILYLTSKIYMNILDFLKDEEEVLIKKYVGEFSLKEFLGKSIQRLGHIETIVIDRTCITDTEEQIVNAVKTFKLYSKIKIVFYMAEQNESLVHNLIELGIFNIITQTEVKALKEEIKMCLFDSMSEDYIKRKIGLLCEDVQQRELDFKEKQITIGVVGTQNRVGTTTIAMQFASYLKSIGGIVSYIETNDSGHLKLIAEYYKMQQNGDGYFYNGIAYESINSINETVFDFMIYDLGVLNSKTAKGLINCDIRIVCGGKKPHELPYFEKSVLMLKEVKKNIVINGSNNCAEDTVYVAMPCNNMLNEKSNMRIFGDITENYFRGDVKDE</sequence>
<evidence type="ECO:0000313" key="2">
    <source>
        <dbReference type="Proteomes" id="UP000677305"/>
    </source>
</evidence>
<dbReference type="AlphaFoldDB" id="A0A8J8SDW3"/>
<protein>
    <submittedName>
        <fullName evidence="1">Uncharacterized protein</fullName>
    </submittedName>
</protein>
<gene>
    <name evidence="1" type="ORF">HYG85_20300</name>
</gene>
<reference evidence="1 2" key="1">
    <citation type="submission" date="2020-07" db="EMBL/GenBank/DDBJ databases">
        <title>Vallitalea guaymasensis genome.</title>
        <authorList>
            <person name="Postec A."/>
        </authorList>
    </citation>
    <scope>NUCLEOTIDE SEQUENCE [LARGE SCALE GENOMIC DNA]</scope>
    <source>
        <strain evidence="1 2">Ra1766G1</strain>
    </source>
</reference>